<dbReference type="GO" id="GO:0046872">
    <property type="term" value="F:metal ion binding"/>
    <property type="evidence" value="ECO:0007669"/>
    <property type="project" value="UniProtKB-KW"/>
</dbReference>
<feature type="compositionally biased region" description="Low complexity" evidence="7">
    <location>
        <begin position="167"/>
        <end position="181"/>
    </location>
</feature>
<feature type="compositionally biased region" description="Low complexity" evidence="7">
    <location>
        <begin position="307"/>
        <end position="318"/>
    </location>
</feature>
<feature type="domain" description="LIM zinc-binding" evidence="8">
    <location>
        <begin position="421"/>
        <end position="481"/>
    </location>
</feature>
<evidence type="ECO:0000256" key="4">
    <source>
        <dbReference type="ARBA" id="ARBA00022833"/>
    </source>
</evidence>
<dbReference type="PROSITE" id="PS00478">
    <property type="entry name" value="LIM_DOMAIN_1"/>
    <property type="match status" value="1"/>
</dbReference>
<dbReference type="GO" id="GO:0003714">
    <property type="term" value="F:transcription corepressor activity"/>
    <property type="evidence" value="ECO:0007669"/>
    <property type="project" value="TreeGrafter"/>
</dbReference>
<feature type="compositionally biased region" description="Low complexity" evidence="7">
    <location>
        <begin position="84"/>
        <end position="99"/>
    </location>
</feature>
<keyword evidence="5 6" id="KW-0440">LIM domain</keyword>
<sequence>MDRLSNTGPSVEPHPAVAEPLRRGYPARQADGGSPAPPLGVGLVASHRRYSLELQHLAHRRQLLSQPAPPLCAPPVAARCAAAASPASRPSWSATSASPCRRRWSTSGTAQGASPGTGPPPLAPARPAPAGPALSPRSSLSLQEALLASPRSSLSLQEALLASPRSSFASSASGGSPMGSRCSSNRTSGISLGFDSRHAQLPAPPPAAGAGHAQAGGGREWGGGPLCGDVEGVFGRGWGRGRTAGTRTRRPWEPCRRQPPGALLGVGSCRGPGDRARYSDLPGPRYQEELTQLLRWEAALRGEDPGDPTGLLGTLEGLALKDPPTRPLPSPAPPQPKPPAEQGAARDSDSRQEYFGTCVKCGKGVYGTESACQALDSLYHTHCFTCVSCGRTLRNKDFYNVSGSVYCKEDYMFSGFQAAAEKCSVCGHLILEKILQALGNSYHPGCFRCVVCAKTLDGVPFTVDYLNNVYCVSDYNRTFAPKCAACLQPILPTEGSEEILRVVSMNKDYHFECYHCEGCGKQLSDQPGSQCFPLDSHLLCHSCHMTRVCTTLNLLPPNSQ</sequence>
<accession>A0A9D3MCV9</accession>
<feature type="compositionally biased region" description="Gly residues" evidence="7">
    <location>
        <begin position="214"/>
        <end position="224"/>
    </location>
</feature>
<dbReference type="Gene3D" id="2.10.110.10">
    <property type="entry name" value="Cysteine Rich Protein"/>
    <property type="match status" value="3"/>
</dbReference>
<evidence type="ECO:0000256" key="6">
    <source>
        <dbReference type="PROSITE-ProRule" id="PRU00125"/>
    </source>
</evidence>
<evidence type="ECO:0000256" key="7">
    <source>
        <dbReference type="SAM" id="MobiDB-lite"/>
    </source>
</evidence>
<dbReference type="InterPro" id="IPR047172">
    <property type="entry name" value="Ajuba-like"/>
</dbReference>
<dbReference type="GO" id="GO:0000932">
    <property type="term" value="C:P-body"/>
    <property type="evidence" value="ECO:0007669"/>
    <property type="project" value="TreeGrafter"/>
</dbReference>
<dbReference type="FunFam" id="2.10.110.10:FF:000028">
    <property type="entry name" value="LIM domain-containing protein 1"/>
    <property type="match status" value="1"/>
</dbReference>
<dbReference type="InterPro" id="IPR047248">
    <property type="entry name" value="Ajuba-like_LIM3"/>
</dbReference>
<dbReference type="GO" id="GO:0035331">
    <property type="term" value="P:negative regulation of hippo signaling"/>
    <property type="evidence" value="ECO:0007669"/>
    <property type="project" value="TreeGrafter"/>
</dbReference>
<dbReference type="AlphaFoldDB" id="A0A9D3MCV9"/>
<evidence type="ECO:0000256" key="5">
    <source>
        <dbReference type="ARBA" id="ARBA00023038"/>
    </source>
</evidence>
<feature type="compositionally biased region" description="Pro residues" evidence="7">
    <location>
        <begin position="325"/>
        <end position="339"/>
    </location>
</feature>
<gene>
    <name evidence="9" type="ORF">ANANG_G00147640</name>
</gene>
<name>A0A9D3MCV9_ANGAN</name>
<dbReference type="CDD" id="cd09438">
    <property type="entry name" value="LIM3_Ajuba_like"/>
    <property type="match status" value="1"/>
</dbReference>
<dbReference type="GO" id="GO:0005912">
    <property type="term" value="C:adherens junction"/>
    <property type="evidence" value="ECO:0007669"/>
    <property type="project" value="TreeGrafter"/>
</dbReference>
<evidence type="ECO:0000313" key="9">
    <source>
        <dbReference type="EMBL" id="KAG5846234.1"/>
    </source>
</evidence>
<feature type="domain" description="LIM zinc-binding" evidence="8">
    <location>
        <begin position="482"/>
        <end position="550"/>
    </location>
</feature>
<evidence type="ECO:0000256" key="2">
    <source>
        <dbReference type="ARBA" id="ARBA00022723"/>
    </source>
</evidence>
<protein>
    <recommendedName>
        <fullName evidence="8">LIM zinc-binding domain-containing protein</fullName>
    </recommendedName>
</protein>
<dbReference type="SMART" id="SM00132">
    <property type="entry name" value="LIM"/>
    <property type="match status" value="3"/>
</dbReference>
<dbReference type="CDD" id="cd09355">
    <property type="entry name" value="LIM2_Ajuba_like"/>
    <property type="match status" value="1"/>
</dbReference>
<dbReference type="SUPFAM" id="SSF57716">
    <property type="entry name" value="Glucocorticoid receptor-like (DNA-binding domain)"/>
    <property type="match status" value="3"/>
</dbReference>
<feature type="region of interest" description="Disordered" evidence="7">
    <location>
        <begin position="301"/>
        <end position="347"/>
    </location>
</feature>
<feature type="compositionally biased region" description="Pro residues" evidence="7">
    <location>
        <begin position="117"/>
        <end position="130"/>
    </location>
</feature>
<feature type="region of interest" description="Disordered" evidence="7">
    <location>
        <begin position="167"/>
        <end position="224"/>
    </location>
</feature>
<dbReference type="InterPro" id="IPR047247">
    <property type="entry name" value="Ajuba-like_LIM2"/>
</dbReference>
<dbReference type="GO" id="GO:0005634">
    <property type="term" value="C:nucleus"/>
    <property type="evidence" value="ECO:0007669"/>
    <property type="project" value="TreeGrafter"/>
</dbReference>
<keyword evidence="4 6" id="KW-0862">Zinc</keyword>
<evidence type="ECO:0000259" key="8">
    <source>
        <dbReference type="PROSITE" id="PS50023"/>
    </source>
</evidence>
<reference evidence="9" key="1">
    <citation type="submission" date="2021-01" db="EMBL/GenBank/DDBJ databases">
        <title>A chromosome-scale assembly of European eel, Anguilla anguilla.</title>
        <authorList>
            <person name="Henkel C."/>
            <person name="Jong-Raadsen S.A."/>
            <person name="Dufour S."/>
            <person name="Weltzien F.-A."/>
            <person name="Palstra A.P."/>
            <person name="Pelster B."/>
            <person name="Spaink H.P."/>
            <person name="Van Den Thillart G.E."/>
            <person name="Jansen H."/>
            <person name="Zahm M."/>
            <person name="Klopp C."/>
            <person name="Cedric C."/>
            <person name="Louis A."/>
            <person name="Berthelot C."/>
            <person name="Parey E."/>
            <person name="Roest Crollius H."/>
            <person name="Montfort J."/>
            <person name="Robinson-Rechavi M."/>
            <person name="Bucao C."/>
            <person name="Bouchez O."/>
            <person name="Gislard M."/>
            <person name="Lluch J."/>
            <person name="Milhes M."/>
            <person name="Lampietro C."/>
            <person name="Lopez Roques C."/>
            <person name="Donnadieu C."/>
            <person name="Braasch I."/>
            <person name="Desvignes T."/>
            <person name="Postlethwait J."/>
            <person name="Bobe J."/>
            <person name="Guiguen Y."/>
            <person name="Dirks R."/>
        </authorList>
    </citation>
    <scope>NUCLEOTIDE SEQUENCE</scope>
    <source>
        <strain evidence="9">Tag_6206</strain>
        <tissue evidence="9">Liver</tissue>
    </source>
</reference>
<feature type="region of interest" description="Disordered" evidence="7">
    <location>
        <begin position="84"/>
        <end position="137"/>
    </location>
</feature>
<comment type="caution">
    <text evidence="9">The sequence shown here is derived from an EMBL/GenBank/DDBJ whole genome shotgun (WGS) entry which is preliminary data.</text>
</comment>
<feature type="region of interest" description="Disordered" evidence="7">
    <location>
        <begin position="1"/>
        <end position="42"/>
    </location>
</feature>
<dbReference type="Pfam" id="PF00412">
    <property type="entry name" value="LIM"/>
    <property type="match status" value="3"/>
</dbReference>
<organism evidence="9 10">
    <name type="scientific">Anguilla anguilla</name>
    <name type="common">European freshwater eel</name>
    <name type="synonym">Muraena anguilla</name>
    <dbReference type="NCBI Taxonomy" id="7936"/>
    <lineage>
        <taxon>Eukaryota</taxon>
        <taxon>Metazoa</taxon>
        <taxon>Chordata</taxon>
        <taxon>Craniata</taxon>
        <taxon>Vertebrata</taxon>
        <taxon>Euteleostomi</taxon>
        <taxon>Actinopterygii</taxon>
        <taxon>Neopterygii</taxon>
        <taxon>Teleostei</taxon>
        <taxon>Anguilliformes</taxon>
        <taxon>Anguillidae</taxon>
        <taxon>Anguilla</taxon>
    </lineage>
</organism>
<keyword evidence="3" id="KW-0677">Repeat</keyword>
<dbReference type="Proteomes" id="UP001044222">
    <property type="component" value="Chromosome 7"/>
</dbReference>
<dbReference type="PROSITE" id="PS50023">
    <property type="entry name" value="LIM_DOMAIN_2"/>
    <property type="match status" value="3"/>
</dbReference>
<keyword evidence="10" id="KW-1185">Reference proteome</keyword>
<dbReference type="EMBL" id="JAFIRN010000007">
    <property type="protein sequence ID" value="KAG5846234.1"/>
    <property type="molecule type" value="Genomic_DNA"/>
</dbReference>
<keyword evidence="2 6" id="KW-0479">Metal-binding</keyword>
<evidence type="ECO:0000313" key="10">
    <source>
        <dbReference type="Proteomes" id="UP001044222"/>
    </source>
</evidence>
<dbReference type="FunFam" id="2.10.110.10:FF:000037">
    <property type="entry name" value="LIM domain-containing protein 1"/>
    <property type="match status" value="1"/>
</dbReference>
<evidence type="ECO:0000256" key="1">
    <source>
        <dbReference type="ARBA" id="ARBA00022491"/>
    </source>
</evidence>
<dbReference type="GO" id="GO:0005667">
    <property type="term" value="C:transcription regulator complex"/>
    <property type="evidence" value="ECO:0007669"/>
    <property type="project" value="TreeGrafter"/>
</dbReference>
<dbReference type="PANTHER" id="PTHR24219:SF8">
    <property type="entry name" value="AJUBA LIM PROTEIN"/>
    <property type="match status" value="1"/>
</dbReference>
<evidence type="ECO:0000256" key="3">
    <source>
        <dbReference type="ARBA" id="ARBA00022737"/>
    </source>
</evidence>
<dbReference type="PANTHER" id="PTHR24219">
    <property type="entry name" value="LIM DOMAIN-CONTAINING PROTEIN JUB"/>
    <property type="match status" value="1"/>
</dbReference>
<dbReference type="GO" id="GO:0001666">
    <property type="term" value="P:response to hypoxia"/>
    <property type="evidence" value="ECO:0007669"/>
    <property type="project" value="TreeGrafter"/>
</dbReference>
<feature type="region of interest" description="Disordered" evidence="7">
    <location>
        <begin position="238"/>
        <end position="282"/>
    </location>
</feature>
<dbReference type="GO" id="GO:0007010">
    <property type="term" value="P:cytoskeleton organization"/>
    <property type="evidence" value="ECO:0007669"/>
    <property type="project" value="TreeGrafter"/>
</dbReference>
<feature type="domain" description="LIM zinc-binding" evidence="8">
    <location>
        <begin position="356"/>
        <end position="417"/>
    </location>
</feature>
<dbReference type="InterPro" id="IPR001781">
    <property type="entry name" value="Znf_LIM"/>
</dbReference>
<proteinExistence type="predicted"/>
<keyword evidence="1" id="KW-0678">Repressor</keyword>